<keyword evidence="3" id="KW-1185">Reference proteome</keyword>
<protein>
    <recommendedName>
        <fullName evidence="1">KIB1-4 beta-propeller domain-containing protein</fullName>
    </recommendedName>
</protein>
<sequence length="251" mass="28532">MAAAAAGNWAYLPEDIIDLIAKRVKGIEDFVAFCTVCTSWRTCAPKTSDDDDYREFYSLSKEKVSHLFYLPILPSPQIIYSPLAFWRPGDLNWTYVDINQQKAVCSLIFYKGRFYFSTFGGEIWAFEVSGPSIDVRAIKLVTIENRKFQWNYLVELIGSLLIIFLFKENGIIKFEVFEINLNKNELTGVKCNHIYFTNDSEESFPCNEGGGRGGGGRYMGAYNLNDGKIEAFYLGESLSPICPLTWVIPSY</sequence>
<dbReference type="InterPro" id="IPR050942">
    <property type="entry name" value="F-box_BR-signaling"/>
</dbReference>
<reference evidence="2 3" key="1">
    <citation type="submission" date="2020-09" db="EMBL/GenBank/DDBJ databases">
        <title>De no assembly of potato wild relative species, Solanum commersonii.</title>
        <authorList>
            <person name="Cho K."/>
        </authorList>
    </citation>
    <scope>NUCLEOTIDE SEQUENCE [LARGE SCALE GENOMIC DNA]</scope>
    <source>
        <strain evidence="2">LZ3.2</strain>
        <tissue evidence="2">Leaf</tissue>
    </source>
</reference>
<dbReference type="EMBL" id="JACXVP010000002">
    <property type="protein sequence ID" value="KAG5621522.1"/>
    <property type="molecule type" value="Genomic_DNA"/>
</dbReference>
<evidence type="ECO:0000313" key="2">
    <source>
        <dbReference type="EMBL" id="KAG5621522.1"/>
    </source>
</evidence>
<evidence type="ECO:0000313" key="3">
    <source>
        <dbReference type="Proteomes" id="UP000824120"/>
    </source>
</evidence>
<name>A0A9J6ABD6_SOLCO</name>
<organism evidence="2 3">
    <name type="scientific">Solanum commersonii</name>
    <name type="common">Commerson's wild potato</name>
    <name type="synonym">Commerson's nightshade</name>
    <dbReference type="NCBI Taxonomy" id="4109"/>
    <lineage>
        <taxon>Eukaryota</taxon>
        <taxon>Viridiplantae</taxon>
        <taxon>Streptophyta</taxon>
        <taxon>Embryophyta</taxon>
        <taxon>Tracheophyta</taxon>
        <taxon>Spermatophyta</taxon>
        <taxon>Magnoliopsida</taxon>
        <taxon>eudicotyledons</taxon>
        <taxon>Gunneridae</taxon>
        <taxon>Pentapetalae</taxon>
        <taxon>asterids</taxon>
        <taxon>lamiids</taxon>
        <taxon>Solanales</taxon>
        <taxon>Solanaceae</taxon>
        <taxon>Solanoideae</taxon>
        <taxon>Solaneae</taxon>
        <taxon>Solanum</taxon>
    </lineage>
</organism>
<gene>
    <name evidence="2" type="ORF">H5410_006740</name>
</gene>
<dbReference type="SUPFAM" id="SSF81383">
    <property type="entry name" value="F-box domain"/>
    <property type="match status" value="1"/>
</dbReference>
<proteinExistence type="predicted"/>
<dbReference type="Pfam" id="PF03478">
    <property type="entry name" value="Beta-prop_KIB1-4"/>
    <property type="match status" value="1"/>
</dbReference>
<dbReference type="PANTHER" id="PTHR44259:SF43">
    <property type="entry name" value="DUF295 DOMAIN-CONTAINING PROTEIN"/>
    <property type="match status" value="1"/>
</dbReference>
<dbReference type="InterPro" id="IPR005174">
    <property type="entry name" value="KIB1-4_b-propeller"/>
</dbReference>
<evidence type="ECO:0000259" key="1">
    <source>
        <dbReference type="Pfam" id="PF03478"/>
    </source>
</evidence>
<accession>A0A9J6ABD6</accession>
<dbReference type="Proteomes" id="UP000824120">
    <property type="component" value="Chromosome 2"/>
</dbReference>
<feature type="domain" description="KIB1-4 beta-propeller" evidence="1">
    <location>
        <begin position="80"/>
        <end position="184"/>
    </location>
</feature>
<comment type="caution">
    <text evidence="2">The sequence shown here is derived from an EMBL/GenBank/DDBJ whole genome shotgun (WGS) entry which is preliminary data.</text>
</comment>
<dbReference type="InterPro" id="IPR036047">
    <property type="entry name" value="F-box-like_dom_sf"/>
</dbReference>
<dbReference type="OrthoDB" id="642536at2759"/>
<dbReference type="PANTHER" id="PTHR44259">
    <property type="entry name" value="OS07G0183000 PROTEIN-RELATED"/>
    <property type="match status" value="1"/>
</dbReference>
<dbReference type="AlphaFoldDB" id="A0A9J6ABD6"/>